<dbReference type="GO" id="GO:0016740">
    <property type="term" value="F:transferase activity"/>
    <property type="evidence" value="ECO:0007669"/>
    <property type="project" value="UniProtKB-KW"/>
</dbReference>
<comment type="subcellular location">
    <subcellularLocation>
        <location evidence="7">Cell membrane</location>
    </subcellularLocation>
</comment>
<feature type="domain" description="3-deoxy-D-manno-octulosonic-acid transferase N-terminal" evidence="8">
    <location>
        <begin position="35"/>
        <end position="204"/>
    </location>
</feature>
<dbReference type="PANTHER" id="PTHR42755:SF1">
    <property type="entry name" value="3-DEOXY-D-MANNO-OCTULOSONIC ACID TRANSFERASE, MITOCHONDRIAL-RELATED"/>
    <property type="match status" value="1"/>
</dbReference>
<dbReference type="RefSeq" id="WP_200584942.1">
    <property type="nucleotide sequence ID" value="NZ_JAEHFY010000005.1"/>
</dbReference>
<evidence type="ECO:0000259" key="8">
    <source>
        <dbReference type="Pfam" id="PF04413"/>
    </source>
</evidence>
<dbReference type="Pfam" id="PF04413">
    <property type="entry name" value="Glycos_transf_N"/>
    <property type="match status" value="1"/>
</dbReference>
<name>A0ABS1BH34_9SPHI</name>
<protein>
    <recommendedName>
        <fullName evidence="3 7">3-deoxy-D-manno-octulosonic acid transferase</fullName>
        <shortName evidence="7">Kdo transferase</shortName>
        <ecNumber evidence="2 7">2.4.99.12</ecNumber>
    </recommendedName>
    <alternativeName>
        <fullName evidence="5 7">Lipid IV(A) 3-deoxy-D-manno-octulosonic acid transferase</fullName>
    </alternativeName>
</protein>
<evidence type="ECO:0000256" key="7">
    <source>
        <dbReference type="RuleBase" id="RU365103"/>
    </source>
</evidence>
<evidence type="ECO:0000256" key="6">
    <source>
        <dbReference type="ARBA" id="ARBA00049183"/>
    </source>
</evidence>
<keyword evidence="10" id="KW-1185">Reference proteome</keyword>
<evidence type="ECO:0000256" key="2">
    <source>
        <dbReference type="ARBA" id="ARBA00012621"/>
    </source>
</evidence>
<keyword evidence="4 7" id="KW-0808">Transferase</keyword>
<reference evidence="9 10" key="1">
    <citation type="submission" date="2020-12" db="EMBL/GenBank/DDBJ databases">
        <title>Bacterial novel species Pedobacter sp. SD-b isolated from soil.</title>
        <authorList>
            <person name="Jung H.-Y."/>
        </authorList>
    </citation>
    <scope>NUCLEOTIDE SEQUENCE [LARGE SCALE GENOMIC DNA]</scope>
    <source>
        <strain evidence="9 10">SD-b</strain>
    </source>
</reference>
<keyword evidence="7" id="KW-0448">Lipopolysaccharide biosynthesis</keyword>
<comment type="catalytic activity">
    <reaction evidence="6 7">
        <text>lipid IVA (E. coli) + CMP-3-deoxy-beta-D-manno-octulosonate = alpha-Kdo-(2-&gt;6)-lipid IVA (E. coli) + CMP + H(+)</text>
        <dbReference type="Rhea" id="RHEA:28066"/>
        <dbReference type="ChEBI" id="CHEBI:15378"/>
        <dbReference type="ChEBI" id="CHEBI:58603"/>
        <dbReference type="ChEBI" id="CHEBI:60364"/>
        <dbReference type="ChEBI" id="CHEBI:60377"/>
        <dbReference type="ChEBI" id="CHEBI:85987"/>
        <dbReference type="EC" id="2.4.99.12"/>
    </reaction>
</comment>
<dbReference type="InterPro" id="IPR039901">
    <property type="entry name" value="Kdotransferase"/>
</dbReference>
<dbReference type="Gene3D" id="3.40.50.11720">
    <property type="entry name" value="3-Deoxy-D-manno-octulosonic-acid transferase, N-terminal domain"/>
    <property type="match status" value="1"/>
</dbReference>
<gene>
    <name evidence="9" type="ORF">I5M32_04220</name>
</gene>
<keyword evidence="7" id="KW-0472">Membrane</keyword>
<keyword evidence="7" id="KW-1003">Cell membrane</keyword>
<evidence type="ECO:0000313" key="9">
    <source>
        <dbReference type="EMBL" id="MBK0382157.1"/>
    </source>
</evidence>
<dbReference type="InterPro" id="IPR007507">
    <property type="entry name" value="Glycos_transf_N"/>
</dbReference>
<dbReference type="EMBL" id="JAEHFY010000005">
    <property type="protein sequence ID" value="MBK0382157.1"/>
    <property type="molecule type" value="Genomic_DNA"/>
</dbReference>
<evidence type="ECO:0000313" key="10">
    <source>
        <dbReference type="Proteomes" id="UP000660024"/>
    </source>
</evidence>
<evidence type="ECO:0000256" key="5">
    <source>
        <dbReference type="ARBA" id="ARBA00031445"/>
    </source>
</evidence>
<accession>A0ABS1BH34</accession>
<organism evidence="9 10">
    <name type="scientific">Pedobacter segetis</name>
    <dbReference type="NCBI Taxonomy" id="2793069"/>
    <lineage>
        <taxon>Bacteria</taxon>
        <taxon>Pseudomonadati</taxon>
        <taxon>Bacteroidota</taxon>
        <taxon>Sphingobacteriia</taxon>
        <taxon>Sphingobacteriales</taxon>
        <taxon>Sphingobacteriaceae</taxon>
        <taxon>Pedobacter</taxon>
    </lineage>
</organism>
<sequence length="412" mass="47333">MPIIYNIGIKFYYFLIWVVSFFNKKANLWIEGRKNWRLRFKPDSSKKNIWFHFASLGEFEQGKPLLQALRKRFIDKKIVITFFSPSGYEVRKNSLLGDHILYLPLDTSKNAKDFIKIFNPEMAFFNKYEYWNHFFLELKKQEIPLYVTSSIFRKEQLFFKPYGGFYRKILECVTHFFVQNQTSAGLLKSIGLNNFTISGDTRFDSVTDLAQNRKVFPLIDKFKGDNKLFICGSTWLEDEKLLSNFISTSPKGWKFIFAPHEISETNIKNLKKLCAEKAMGYSEIESTPGVEKRRVLIIDNIGMLSSLYAYADAAYIGGGFGNGIHNTLEAAAYALPVVFGPKHQKFKEAIDLVALEGGFAINNQDELNKIFNQLTFDDGFRKKAGRIAGNYIKENVGATGIIMNEVFDMGTT</sequence>
<dbReference type="PANTHER" id="PTHR42755">
    <property type="entry name" value="3-DEOXY-MANNO-OCTULOSONATE CYTIDYLYLTRANSFERASE"/>
    <property type="match status" value="1"/>
</dbReference>
<comment type="caution">
    <text evidence="9">The sequence shown here is derived from an EMBL/GenBank/DDBJ whole genome shotgun (WGS) entry which is preliminary data.</text>
</comment>
<dbReference type="EC" id="2.4.99.12" evidence="2 7"/>
<dbReference type="InterPro" id="IPR038107">
    <property type="entry name" value="Glycos_transf_N_sf"/>
</dbReference>
<evidence type="ECO:0000256" key="3">
    <source>
        <dbReference type="ARBA" id="ARBA00019077"/>
    </source>
</evidence>
<comment type="similarity">
    <text evidence="7">Belongs to the glycosyltransferase group 1 family.</text>
</comment>
<evidence type="ECO:0000256" key="4">
    <source>
        <dbReference type="ARBA" id="ARBA00022679"/>
    </source>
</evidence>
<dbReference type="Gene3D" id="3.40.50.2000">
    <property type="entry name" value="Glycogen Phosphorylase B"/>
    <property type="match status" value="1"/>
</dbReference>
<comment type="pathway">
    <text evidence="1 7">Bacterial outer membrane biogenesis; LPS core biosynthesis.</text>
</comment>
<comment type="function">
    <text evidence="7">Involved in lipopolysaccharide (LPS) biosynthesis. Catalyzes the transfer of 3-deoxy-D-manno-octulosonate (Kdo) residue(s) from CMP-Kdo to lipid IV(A), the tetraacyldisaccharide-1,4'-bisphosphate precursor of lipid A.</text>
</comment>
<dbReference type="Proteomes" id="UP000660024">
    <property type="component" value="Unassembled WGS sequence"/>
</dbReference>
<evidence type="ECO:0000256" key="1">
    <source>
        <dbReference type="ARBA" id="ARBA00004713"/>
    </source>
</evidence>
<dbReference type="SUPFAM" id="SSF53756">
    <property type="entry name" value="UDP-Glycosyltransferase/glycogen phosphorylase"/>
    <property type="match status" value="1"/>
</dbReference>
<proteinExistence type="inferred from homology"/>